<dbReference type="AlphaFoldDB" id="A0A1F7YHW6"/>
<proteinExistence type="predicted"/>
<evidence type="ECO:0008006" key="3">
    <source>
        <dbReference type="Google" id="ProtNLM"/>
    </source>
</evidence>
<reference evidence="1 2" key="1">
    <citation type="journal article" date="2016" name="Nat. Commun.">
        <title>Thousands of microbial genomes shed light on interconnected biogeochemical processes in an aquifer system.</title>
        <authorList>
            <person name="Anantharaman K."/>
            <person name="Brown C.T."/>
            <person name="Hug L.A."/>
            <person name="Sharon I."/>
            <person name="Castelle C.J."/>
            <person name="Probst A.J."/>
            <person name="Thomas B.C."/>
            <person name="Singh A."/>
            <person name="Wilkins M.J."/>
            <person name="Karaoz U."/>
            <person name="Brodie E.L."/>
            <person name="Williams K.H."/>
            <person name="Hubbard S.S."/>
            <person name="Banfield J.F."/>
        </authorList>
    </citation>
    <scope>NUCLEOTIDE SEQUENCE [LARGE SCALE GENOMIC DNA]</scope>
</reference>
<dbReference type="Gene3D" id="3.40.50.450">
    <property type="match status" value="1"/>
</dbReference>
<gene>
    <name evidence="1" type="ORF">A2628_05755</name>
</gene>
<dbReference type="EMBL" id="MGGL01000008">
    <property type="protein sequence ID" value="OGM26917.1"/>
    <property type="molecule type" value="Genomic_DNA"/>
</dbReference>
<sequence length="118" mass="13389">MKIYVTHSTSFDYKKELYKPLRNSNLNAKHDIALPHEKSSELFDSKKYLDKCDLVVAEVSFPSTGQGIELGWANVKNVPIICFYKRGTKPSGSIKAVTDKIFEYTNSDNLIKKISDNL</sequence>
<dbReference type="Proteomes" id="UP000179221">
    <property type="component" value="Unassembled WGS sequence"/>
</dbReference>
<evidence type="ECO:0000313" key="1">
    <source>
        <dbReference type="EMBL" id="OGM26917.1"/>
    </source>
</evidence>
<evidence type="ECO:0000313" key="2">
    <source>
        <dbReference type="Proteomes" id="UP000179221"/>
    </source>
</evidence>
<organism evidence="1 2">
    <name type="scientific">Candidatus Woesebacteria bacterium RIFCSPHIGHO2_01_FULL_40_22</name>
    <dbReference type="NCBI Taxonomy" id="1802499"/>
    <lineage>
        <taxon>Bacteria</taxon>
        <taxon>Candidatus Woeseibacteriota</taxon>
    </lineage>
</organism>
<protein>
    <recommendedName>
        <fullName evidence="3">2'-deoxynucleoside 5'-phosphate N-hydrolase 1</fullName>
    </recommendedName>
</protein>
<dbReference type="SUPFAM" id="SSF52309">
    <property type="entry name" value="N-(deoxy)ribosyltransferase-like"/>
    <property type="match status" value="1"/>
</dbReference>
<accession>A0A1F7YHW6</accession>
<name>A0A1F7YHW6_9BACT</name>
<comment type="caution">
    <text evidence="1">The sequence shown here is derived from an EMBL/GenBank/DDBJ whole genome shotgun (WGS) entry which is preliminary data.</text>
</comment>